<keyword evidence="2" id="KW-1185">Reference proteome</keyword>
<reference evidence="1 2" key="1">
    <citation type="submission" date="2022-04" db="EMBL/GenBank/DDBJ databases">
        <authorList>
            <person name="Ye Y.-Q."/>
            <person name="Du Z.-J."/>
        </authorList>
    </citation>
    <scope>NUCLEOTIDE SEQUENCE [LARGE SCALE GENOMIC DNA]</scope>
    <source>
        <strain evidence="1 2">A6E488</strain>
    </source>
</reference>
<evidence type="ECO:0000313" key="1">
    <source>
        <dbReference type="EMBL" id="MCT8970605.1"/>
    </source>
</evidence>
<protein>
    <submittedName>
        <fullName evidence="1">Uncharacterized protein</fullName>
    </submittedName>
</protein>
<dbReference type="EMBL" id="JALIDZ010000001">
    <property type="protein sequence ID" value="MCT8970605.1"/>
    <property type="molecule type" value="Genomic_DNA"/>
</dbReference>
<gene>
    <name evidence="1" type="ORF">MUB46_01915</name>
</gene>
<dbReference type="Proteomes" id="UP001320898">
    <property type="component" value="Unassembled WGS sequence"/>
</dbReference>
<evidence type="ECO:0000313" key="2">
    <source>
        <dbReference type="Proteomes" id="UP001320898"/>
    </source>
</evidence>
<dbReference type="AlphaFoldDB" id="A0AAW5QRL1"/>
<accession>A0AAW5QRL1</accession>
<comment type="caution">
    <text evidence="1">The sequence shown here is derived from an EMBL/GenBank/DDBJ whole genome shotgun (WGS) entry which is preliminary data.</text>
</comment>
<name>A0AAW5QRL1_9HYPH</name>
<organism evidence="1 2">
    <name type="scientific">Microbaculum marinisediminis</name>
    <dbReference type="NCBI Taxonomy" id="2931392"/>
    <lineage>
        <taxon>Bacteria</taxon>
        <taxon>Pseudomonadati</taxon>
        <taxon>Pseudomonadota</taxon>
        <taxon>Alphaproteobacteria</taxon>
        <taxon>Hyphomicrobiales</taxon>
        <taxon>Tepidamorphaceae</taxon>
        <taxon>Microbaculum</taxon>
    </lineage>
</organism>
<proteinExistence type="predicted"/>
<sequence length="80" mass="8057">MTRVRLPGCGDRRGKWADHEDWLTAQAAAGLSAGAIAPLASARLGAPVSRAAVCAACWRLGITLMGKAGAPMGGTGKAEP</sequence>